<dbReference type="HOGENOM" id="CLU_2069055_0_0_9"/>
<protein>
    <submittedName>
        <fullName evidence="1">Uncharacterized protein</fullName>
    </submittedName>
</protein>
<organism evidence="1 2">
    <name type="scientific">Clostridium celatum DSM 1785</name>
    <dbReference type="NCBI Taxonomy" id="545697"/>
    <lineage>
        <taxon>Bacteria</taxon>
        <taxon>Bacillati</taxon>
        <taxon>Bacillota</taxon>
        <taxon>Clostridia</taxon>
        <taxon>Eubacteriales</taxon>
        <taxon>Clostridiaceae</taxon>
        <taxon>Clostridium</taxon>
    </lineage>
</organism>
<dbReference type="OrthoDB" id="1938425at2"/>
<reference evidence="1 2" key="1">
    <citation type="submission" date="2012-05" db="EMBL/GenBank/DDBJ databases">
        <authorList>
            <person name="Weinstock G."/>
            <person name="Sodergren E."/>
            <person name="Lobos E.A."/>
            <person name="Fulton L."/>
            <person name="Fulton R."/>
            <person name="Courtney L."/>
            <person name="Fronick C."/>
            <person name="O'Laughlin M."/>
            <person name="Godfrey J."/>
            <person name="Wilson R.M."/>
            <person name="Miner T."/>
            <person name="Farmer C."/>
            <person name="Delehaunty K."/>
            <person name="Cordes M."/>
            <person name="Minx P."/>
            <person name="Tomlinson C."/>
            <person name="Chen J."/>
            <person name="Wollam A."/>
            <person name="Pepin K.H."/>
            <person name="Bhonagiri V."/>
            <person name="Zhang X."/>
            <person name="Suruliraj S."/>
            <person name="Warren W."/>
            <person name="Mitreva M."/>
            <person name="Mardis E.R."/>
            <person name="Wilson R.K."/>
        </authorList>
    </citation>
    <scope>NUCLEOTIDE SEQUENCE [LARGE SCALE GENOMIC DNA]</scope>
    <source>
        <strain evidence="1 2">DSM 1785</strain>
    </source>
</reference>
<comment type="caution">
    <text evidence="1">The sequence shown here is derived from an EMBL/GenBank/DDBJ whole genome shotgun (WGS) entry which is preliminary data.</text>
</comment>
<name>L1QEG0_9CLOT</name>
<dbReference type="PATRIC" id="fig|545697.3.peg.2083"/>
<dbReference type="AlphaFoldDB" id="L1QEG0"/>
<gene>
    <name evidence="1" type="ORF">HMPREF0216_02119</name>
</gene>
<proteinExistence type="predicted"/>
<dbReference type="eggNOG" id="ENOG5032H5G">
    <property type="taxonomic scope" value="Bacteria"/>
</dbReference>
<sequence>MQMNDIIDGLNSCECPDYPPVNPGGMVGNCGVNGCGFGSWIWILLILFYSNAGACGGNTGYGCAQNSCGCGGGYGQGGLFGGLGNCGGGYLFLLVILFLCNGCNGCNGVGNGFGYGTGFDGACGGLY</sequence>
<evidence type="ECO:0000313" key="2">
    <source>
        <dbReference type="Proteomes" id="UP000010420"/>
    </source>
</evidence>
<dbReference type="RefSeq" id="WP_005213873.1">
    <property type="nucleotide sequence ID" value="NZ_KB291650.1"/>
</dbReference>
<accession>L1QEG0</accession>
<dbReference type="EMBL" id="AMEZ01000059">
    <property type="protein sequence ID" value="EKY26080.1"/>
    <property type="molecule type" value="Genomic_DNA"/>
</dbReference>
<dbReference type="Proteomes" id="UP000010420">
    <property type="component" value="Unassembled WGS sequence"/>
</dbReference>
<dbReference type="STRING" id="545697.HMPREF0216_02119"/>
<keyword evidence="2" id="KW-1185">Reference proteome</keyword>
<evidence type="ECO:0000313" key="1">
    <source>
        <dbReference type="EMBL" id="EKY26080.1"/>
    </source>
</evidence>